<sequence>KSPSSGCVVTREDVAEGRFLVHFDSRDDSCDYWCGVNSPYVQPVGWCQGNESTVVAPQGEGTG</sequence>
<feature type="repeat" description="MBT" evidence="2">
    <location>
        <begin position="1"/>
        <end position="57"/>
    </location>
</feature>
<reference evidence="3 4" key="1">
    <citation type="journal article" date="2020" name="Mol. Biol. Evol.">
        <title>Interspecific Gene Flow and the Evolution of Specialization in Black and White Rhinoceros.</title>
        <authorList>
            <person name="Moodley Y."/>
            <person name="Westbury M.V."/>
            <person name="Russo I.M."/>
            <person name="Gopalakrishnan S."/>
            <person name="Rakotoarivelo A."/>
            <person name="Olsen R.A."/>
            <person name="Prost S."/>
            <person name="Tunstall T."/>
            <person name="Ryder O.A."/>
            <person name="Dalen L."/>
            <person name="Bruford M.W."/>
        </authorList>
    </citation>
    <scope>NUCLEOTIDE SEQUENCE [LARGE SCALE GENOMIC DNA]</scope>
    <source>
        <strain evidence="3">SBR-YM</strain>
        <tissue evidence="3">Skin</tissue>
    </source>
</reference>
<dbReference type="PANTHER" id="PTHR12247:SF78">
    <property type="entry name" value="LETHAL(3)MALIGNANT BRAIN TUMOR-LIKE PROTEIN 4"/>
    <property type="match status" value="1"/>
</dbReference>
<dbReference type="EMBL" id="JACDTQ010002401">
    <property type="protein sequence ID" value="KAF5919258.1"/>
    <property type="molecule type" value="Genomic_DNA"/>
</dbReference>
<evidence type="ECO:0000313" key="3">
    <source>
        <dbReference type="EMBL" id="KAF5919258.1"/>
    </source>
</evidence>
<dbReference type="AlphaFoldDB" id="A0A7J7EUD8"/>
<dbReference type="PROSITE" id="PS51079">
    <property type="entry name" value="MBT"/>
    <property type="match status" value="1"/>
</dbReference>
<evidence type="ECO:0000256" key="1">
    <source>
        <dbReference type="ARBA" id="ARBA00022737"/>
    </source>
</evidence>
<dbReference type="GO" id="GO:0003682">
    <property type="term" value="F:chromatin binding"/>
    <property type="evidence" value="ECO:0007669"/>
    <property type="project" value="TreeGrafter"/>
</dbReference>
<dbReference type="GO" id="GO:0042393">
    <property type="term" value="F:histone binding"/>
    <property type="evidence" value="ECO:0007669"/>
    <property type="project" value="TreeGrafter"/>
</dbReference>
<name>A0A7J7EUD8_DICBM</name>
<feature type="non-terminal residue" evidence="3">
    <location>
        <position position="1"/>
    </location>
</feature>
<dbReference type="Gene3D" id="2.30.30.140">
    <property type="match status" value="1"/>
</dbReference>
<dbReference type="GO" id="GO:0005634">
    <property type="term" value="C:nucleus"/>
    <property type="evidence" value="ECO:0007669"/>
    <property type="project" value="InterPro"/>
</dbReference>
<evidence type="ECO:0000256" key="2">
    <source>
        <dbReference type="PROSITE-ProRule" id="PRU00459"/>
    </source>
</evidence>
<dbReference type="Pfam" id="PF02820">
    <property type="entry name" value="MBT"/>
    <property type="match status" value="1"/>
</dbReference>
<proteinExistence type="predicted"/>
<keyword evidence="4" id="KW-1185">Reference proteome</keyword>
<dbReference type="PANTHER" id="PTHR12247">
    <property type="entry name" value="POLYCOMB GROUP PROTEIN"/>
    <property type="match status" value="1"/>
</dbReference>
<dbReference type="GO" id="GO:0045892">
    <property type="term" value="P:negative regulation of DNA-templated transcription"/>
    <property type="evidence" value="ECO:0007669"/>
    <property type="project" value="TreeGrafter"/>
</dbReference>
<dbReference type="InterPro" id="IPR050548">
    <property type="entry name" value="PcG_chromatin_remod_factors"/>
</dbReference>
<dbReference type="InterPro" id="IPR004092">
    <property type="entry name" value="Mbt"/>
</dbReference>
<comment type="caution">
    <text evidence="3">The sequence shown here is derived from an EMBL/GenBank/DDBJ whole genome shotgun (WGS) entry which is preliminary data.</text>
</comment>
<accession>A0A7J7EUD8</accession>
<dbReference type="SUPFAM" id="SSF63748">
    <property type="entry name" value="Tudor/PWWP/MBT"/>
    <property type="match status" value="1"/>
</dbReference>
<protein>
    <submittedName>
        <fullName evidence="3">Uncharacterized protein</fullName>
    </submittedName>
</protein>
<dbReference type="Proteomes" id="UP000551758">
    <property type="component" value="Unassembled WGS sequence"/>
</dbReference>
<evidence type="ECO:0000313" key="4">
    <source>
        <dbReference type="Proteomes" id="UP000551758"/>
    </source>
</evidence>
<organism evidence="3 4">
    <name type="scientific">Diceros bicornis minor</name>
    <name type="common">South-central black rhinoceros</name>
    <dbReference type="NCBI Taxonomy" id="77932"/>
    <lineage>
        <taxon>Eukaryota</taxon>
        <taxon>Metazoa</taxon>
        <taxon>Chordata</taxon>
        <taxon>Craniata</taxon>
        <taxon>Vertebrata</taxon>
        <taxon>Euteleostomi</taxon>
        <taxon>Mammalia</taxon>
        <taxon>Eutheria</taxon>
        <taxon>Laurasiatheria</taxon>
        <taxon>Perissodactyla</taxon>
        <taxon>Rhinocerotidae</taxon>
        <taxon>Diceros</taxon>
    </lineage>
</organism>
<gene>
    <name evidence="3" type="ORF">HPG69_003898</name>
</gene>
<keyword evidence="1" id="KW-0677">Repeat</keyword>